<evidence type="ECO:0000259" key="6">
    <source>
        <dbReference type="PROSITE" id="PS50102"/>
    </source>
</evidence>
<organism evidence="7 8">
    <name type="scientific">Chlamydomonas eustigma</name>
    <dbReference type="NCBI Taxonomy" id="1157962"/>
    <lineage>
        <taxon>Eukaryota</taxon>
        <taxon>Viridiplantae</taxon>
        <taxon>Chlorophyta</taxon>
        <taxon>core chlorophytes</taxon>
        <taxon>Chlorophyceae</taxon>
        <taxon>CS clade</taxon>
        <taxon>Chlamydomonadales</taxon>
        <taxon>Chlamydomonadaceae</taxon>
        <taxon>Chlamydomonas</taxon>
    </lineage>
</organism>
<feature type="compositionally biased region" description="Basic residues" evidence="5">
    <location>
        <begin position="80"/>
        <end position="109"/>
    </location>
</feature>
<dbReference type="SMART" id="SM00360">
    <property type="entry name" value="RRM"/>
    <property type="match status" value="2"/>
</dbReference>
<name>A0A250XB01_9CHLO</name>
<evidence type="ECO:0000256" key="4">
    <source>
        <dbReference type="PROSITE-ProRule" id="PRU00176"/>
    </source>
</evidence>
<dbReference type="EMBL" id="BEGY01000050">
    <property type="protein sequence ID" value="GAX80268.1"/>
    <property type="molecule type" value="Genomic_DNA"/>
</dbReference>
<feature type="compositionally biased region" description="Basic and acidic residues" evidence="5">
    <location>
        <begin position="110"/>
        <end position="125"/>
    </location>
</feature>
<dbReference type="PANTHER" id="PTHR23139">
    <property type="entry name" value="RNA-BINDING PROTEIN"/>
    <property type="match status" value="1"/>
</dbReference>
<dbReference type="STRING" id="1157962.A0A250XB01"/>
<dbReference type="OrthoDB" id="10266058at2759"/>
<keyword evidence="3" id="KW-0508">mRNA splicing</keyword>
<evidence type="ECO:0000256" key="2">
    <source>
        <dbReference type="ARBA" id="ARBA00022884"/>
    </source>
</evidence>
<dbReference type="InterPro" id="IPR012677">
    <property type="entry name" value="Nucleotide-bd_a/b_plait_sf"/>
</dbReference>
<evidence type="ECO:0000256" key="3">
    <source>
        <dbReference type="ARBA" id="ARBA00023187"/>
    </source>
</evidence>
<feature type="compositionally biased region" description="Basic and acidic residues" evidence="5">
    <location>
        <begin position="1"/>
        <end position="11"/>
    </location>
</feature>
<comment type="caution">
    <text evidence="7">The sequence shown here is derived from an EMBL/GenBank/DDBJ whole genome shotgun (WGS) entry which is preliminary data.</text>
</comment>
<gene>
    <name evidence="7" type="ORF">CEUSTIGMA_g7706.t1</name>
</gene>
<keyword evidence="1" id="KW-0507">mRNA processing</keyword>
<evidence type="ECO:0000313" key="8">
    <source>
        <dbReference type="Proteomes" id="UP000232323"/>
    </source>
</evidence>
<dbReference type="GO" id="GO:0003723">
    <property type="term" value="F:RNA binding"/>
    <property type="evidence" value="ECO:0007669"/>
    <property type="project" value="UniProtKB-UniRule"/>
</dbReference>
<proteinExistence type="predicted"/>
<dbReference type="GO" id="GO:0008380">
    <property type="term" value="P:RNA splicing"/>
    <property type="evidence" value="ECO:0007669"/>
    <property type="project" value="UniProtKB-KW"/>
</dbReference>
<feature type="region of interest" description="Disordered" evidence="5">
    <location>
        <begin position="1"/>
        <end position="157"/>
    </location>
</feature>
<feature type="domain" description="RRM" evidence="6">
    <location>
        <begin position="204"/>
        <end position="290"/>
    </location>
</feature>
<reference evidence="7 8" key="1">
    <citation type="submission" date="2017-08" db="EMBL/GenBank/DDBJ databases">
        <title>Acidophilic green algal genome provides insights into adaptation to an acidic environment.</title>
        <authorList>
            <person name="Hirooka S."/>
            <person name="Hirose Y."/>
            <person name="Kanesaki Y."/>
            <person name="Higuchi S."/>
            <person name="Fujiwara T."/>
            <person name="Onuma R."/>
            <person name="Era A."/>
            <person name="Ohbayashi R."/>
            <person name="Uzuka A."/>
            <person name="Nozaki H."/>
            <person name="Yoshikawa H."/>
            <person name="Miyagishima S.Y."/>
        </authorList>
    </citation>
    <scope>NUCLEOTIDE SEQUENCE [LARGE SCALE GENOMIC DNA]</scope>
    <source>
        <strain evidence="7 8">NIES-2499</strain>
    </source>
</reference>
<dbReference type="InterPro" id="IPR000504">
    <property type="entry name" value="RRM_dom"/>
</dbReference>
<dbReference type="CDD" id="cd12232">
    <property type="entry name" value="RRM3_U2AF65"/>
    <property type="match status" value="1"/>
</dbReference>
<dbReference type="AlphaFoldDB" id="A0A250XB01"/>
<protein>
    <recommendedName>
        <fullName evidence="6">RRM domain-containing protein</fullName>
    </recommendedName>
</protein>
<feature type="compositionally biased region" description="Basic and acidic residues" evidence="5">
    <location>
        <begin position="22"/>
        <end position="58"/>
    </location>
</feature>
<dbReference type="Gene3D" id="3.30.70.330">
    <property type="match status" value="2"/>
</dbReference>
<dbReference type="GO" id="GO:0006397">
    <property type="term" value="P:mRNA processing"/>
    <property type="evidence" value="ECO:0007669"/>
    <property type="project" value="UniProtKB-KW"/>
</dbReference>
<dbReference type="SUPFAM" id="SSF54928">
    <property type="entry name" value="RNA-binding domain, RBD"/>
    <property type="match status" value="2"/>
</dbReference>
<keyword evidence="2 4" id="KW-0694">RNA-binding</keyword>
<dbReference type="Pfam" id="PF00076">
    <property type="entry name" value="RRM_1"/>
    <property type="match status" value="1"/>
</dbReference>
<evidence type="ECO:0000313" key="7">
    <source>
        <dbReference type="EMBL" id="GAX80268.1"/>
    </source>
</evidence>
<dbReference type="PROSITE" id="PS50102">
    <property type="entry name" value="RRM"/>
    <property type="match status" value="1"/>
</dbReference>
<evidence type="ECO:0000256" key="1">
    <source>
        <dbReference type="ARBA" id="ARBA00022664"/>
    </source>
</evidence>
<dbReference type="InterPro" id="IPR035979">
    <property type="entry name" value="RBD_domain_sf"/>
</dbReference>
<keyword evidence="8" id="KW-1185">Reference proteome</keyword>
<feature type="compositionally biased region" description="Basic residues" evidence="5">
    <location>
        <begin position="59"/>
        <end position="73"/>
    </location>
</feature>
<dbReference type="Proteomes" id="UP000232323">
    <property type="component" value="Unassembled WGS sequence"/>
</dbReference>
<evidence type="ECO:0000256" key="5">
    <source>
        <dbReference type="SAM" id="MobiDB-lite"/>
    </source>
</evidence>
<sequence>MSDDEKMRQEVEDAPVEAGAATKDDKGDKDDNRTERKKDRKDREKDKDRKKDRKDRYRSVSRSRSRDRRRRSRSRDDRNRRRSRSRSRSRDRRRRARSSSRDRRRRSRSASRDKRSRRDRDHSSDSDGVGGYKPRKKLPEAPPQVAIGPGTGADPFAALRQIPSTSVDPSEITRMWHEQQLKARQLVLQQQAASAAQAASKTQREIYVGNLMAGAITDATIMQVFNTALMVRFPGSNIPGMEPVIKVNMHSSGKYAFVEFRTPEMATAALDLNGQVQFMGQAMSVNRPSGYVDPGKAAVAAAAATHALSAFQQGGYTGIQTAVGAGIGLIPGMPGALPMVGGTVGALQSAAVAQSVATAMGTGGMALPGPPPIMAAPAAAALAGTLPTPVMSPTSGSMSAVPTTCVCVIGMVTASVLKDDAEYKEIIEDLKEECGRHGAVVQVKVPRPSPPHLADSMFGTGDYGKAFVRFADLQSATAAKNAIHGRMFAGSTVHALFITDTAFALLPA</sequence>
<accession>A0A250XB01</accession>